<reference evidence="1" key="2">
    <citation type="submission" date="2025-08" db="UniProtKB">
        <authorList>
            <consortium name="Ensembl"/>
        </authorList>
    </citation>
    <scope>IDENTIFICATION</scope>
</reference>
<proteinExistence type="predicted"/>
<name>A0AC11C754_SHEEP</name>
<sequence>MMAAGASGPHEIGVRVFRSLAREDRKRRRFVSTDWLKPEAFLLLIGSVLRGKEFVAPAKSRYSAAGAAGVLRGFGEPYSGNLLELSEGIVSKMWSSGFESYSTSSFGGTGGYTQSPGGFGSPTASQAEKKSRARAQHIVPCTISQLLSATLVDEVFRIGNVEISQVTIVGIIRNAEKAATNIVYKIDDMTAAPMDVRQWVDTDDASGENTVVPPETYVKVAGHLRSFQNKKSLVAFKIMPLEDMNEFTTHILEVVNAHMMLSKSNSQPSAGRAPISNPGMGEAGNFGGNNFTPANGLTVAQNQVLNLIKACPRPEGLNFQDLKNQLQHMSVASIKLAVDFLSNEGHIYSTVDDDHFKSTDAE</sequence>
<reference evidence="1" key="3">
    <citation type="submission" date="2025-09" db="UniProtKB">
        <authorList>
            <consortium name="Ensembl"/>
        </authorList>
    </citation>
    <scope>IDENTIFICATION</scope>
</reference>
<protein>
    <submittedName>
        <fullName evidence="1">Replication protein A2</fullName>
    </submittedName>
</protein>
<evidence type="ECO:0000313" key="1">
    <source>
        <dbReference type="Ensembl" id="ENSOARP00020025835.2"/>
    </source>
</evidence>
<dbReference type="Ensembl" id="ENSOART00020031269.2">
    <property type="protein sequence ID" value="ENSOARP00020025835.2"/>
    <property type="gene ID" value="ENSOARG00020020276.2"/>
</dbReference>
<gene>
    <name evidence="1" type="primary">RPA2</name>
</gene>
<accession>A0AC11C754</accession>
<organism evidence="1">
    <name type="scientific">Ovis aries</name>
    <name type="common">Sheep</name>
    <dbReference type="NCBI Taxonomy" id="9940"/>
    <lineage>
        <taxon>Eukaryota</taxon>
        <taxon>Metazoa</taxon>
        <taxon>Chordata</taxon>
        <taxon>Craniata</taxon>
        <taxon>Vertebrata</taxon>
        <taxon>Euteleostomi</taxon>
        <taxon>Mammalia</taxon>
        <taxon>Eutheria</taxon>
        <taxon>Laurasiatheria</taxon>
        <taxon>Artiodactyla</taxon>
        <taxon>Ruminantia</taxon>
        <taxon>Pecora</taxon>
        <taxon>Bovidae</taxon>
        <taxon>Caprinae</taxon>
        <taxon>Ovis</taxon>
    </lineage>
</organism>
<reference evidence="1" key="1">
    <citation type="submission" date="2020-11" db="EMBL/GenBank/DDBJ databases">
        <authorList>
            <person name="Davenport K.M."/>
            <person name="Bickhart D.M."/>
            <person name="Smith T.P.L."/>
            <person name="Murdoch B.M."/>
            <person name="Rosen B.D."/>
        </authorList>
    </citation>
    <scope>NUCLEOTIDE SEQUENCE [LARGE SCALE GENOMIC DNA]</scope>
    <source>
        <strain evidence="1">OAR_USU_Benz2616</strain>
    </source>
</reference>